<reference evidence="9 10" key="1">
    <citation type="submission" date="2015-01" db="EMBL/GenBank/DDBJ databases">
        <title>Draft genome sequences of the supercritical CO2 tolerant bacteria Bacillus subterraneus MITOT1 and Bacillus cereus MIT0214.</title>
        <authorList>
            <person name="Peet K.C."/>
            <person name="Thompson J.R."/>
        </authorList>
    </citation>
    <scope>NUCLEOTIDE SEQUENCE [LARGE SCALE GENOMIC DNA]</scope>
    <source>
        <strain evidence="9 10">MITOT1</strain>
    </source>
</reference>
<feature type="domain" description="Major facilitator superfamily (MFS) profile" evidence="8">
    <location>
        <begin position="1"/>
        <end position="403"/>
    </location>
</feature>
<keyword evidence="3" id="KW-1003">Cell membrane</keyword>
<comment type="subcellular location">
    <subcellularLocation>
        <location evidence="1">Cell membrane</location>
        <topology evidence="1">Multi-pass membrane protein</topology>
    </subcellularLocation>
</comment>
<evidence type="ECO:0000256" key="6">
    <source>
        <dbReference type="ARBA" id="ARBA00023136"/>
    </source>
</evidence>
<dbReference type="Pfam" id="PF07690">
    <property type="entry name" value="MFS_1"/>
    <property type="match status" value="1"/>
</dbReference>
<dbReference type="AlphaFoldDB" id="A0A0D6Z7J5"/>
<dbReference type="Proteomes" id="UP000032512">
    <property type="component" value="Unassembled WGS sequence"/>
</dbReference>
<sequence length="412" mass="44197">METGIFKPLKNKAYRSLFGAQVFSDLGNWLDFIAVQVIIAYHWELGEAAIASVIIITGIPWVVIGPLASVFVDRLPQKTLMITCLLFRSLFVAGMFFAPNLYVMLLFVFLKATVAALYDPARQSAIRHTVTDDELSEAVTLSQLSVNTMKIIGPAMGGGLIALFGVRSPFIFEAAGFLIAVLILMAMPKIETEPSEKKQEKSYLEDFKEGISHIFSARILKAAITLSSLGFFLIFLYDGLFVFVAQNLGFAGEEFGLLISSVGFGSVVGALLLGRFTSWKKQPIQLMALASVISGLLILLIGVSVYGVFELPKILWIAGVFLLGILASAEGVPFGYVLQSETPKNIMGRVSSAAASLQTFSMLVAPAAGAMLAKWIGVSGVLIGAGIATFFLGTIALAINMKKNVEAKSIGA</sequence>
<dbReference type="Gene3D" id="1.20.1250.20">
    <property type="entry name" value="MFS general substrate transporter like domains"/>
    <property type="match status" value="1"/>
</dbReference>
<evidence type="ECO:0000256" key="4">
    <source>
        <dbReference type="ARBA" id="ARBA00022692"/>
    </source>
</evidence>
<evidence type="ECO:0000256" key="7">
    <source>
        <dbReference type="SAM" id="Phobius"/>
    </source>
</evidence>
<keyword evidence="10" id="KW-1185">Reference proteome</keyword>
<gene>
    <name evidence="9" type="ORF">UB32_16065</name>
</gene>
<feature type="transmembrane region" description="Helical" evidence="7">
    <location>
        <begin position="21"/>
        <end position="43"/>
    </location>
</feature>
<feature type="transmembrane region" description="Helical" evidence="7">
    <location>
        <begin position="375"/>
        <end position="399"/>
    </location>
</feature>
<dbReference type="CDD" id="cd06173">
    <property type="entry name" value="MFS_MefA_like"/>
    <property type="match status" value="1"/>
</dbReference>
<feature type="transmembrane region" description="Helical" evidence="7">
    <location>
        <begin position="286"/>
        <end position="309"/>
    </location>
</feature>
<dbReference type="SUPFAM" id="SSF103473">
    <property type="entry name" value="MFS general substrate transporter"/>
    <property type="match status" value="1"/>
</dbReference>
<evidence type="ECO:0000256" key="5">
    <source>
        <dbReference type="ARBA" id="ARBA00022989"/>
    </source>
</evidence>
<feature type="transmembrane region" description="Helical" evidence="7">
    <location>
        <begin position="350"/>
        <end position="369"/>
    </location>
</feature>
<feature type="transmembrane region" description="Helical" evidence="7">
    <location>
        <begin position="49"/>
        <end position="73"/>
    </location>
</feature>
<evidence type="ECO:0000313" key="9">
    <source>
        <dbReference type="EMBL" id="KIY21006.1"/>
    </source>
</evidence>
<protein>
    <submittedName>
        <fullName evidence="9">Macrolide transporter</fullName>
    </submittedName>
</protein>
<keyword evidence="4 7" id="KW-0812">Transmembrane</keyword>
<dbReference type="RefSeq" id="WP_044395552.1">
    <property type="nucleotide sequence ID" value="NZ_JXIQ01000137.1"/>
</dbReference>
<evidence type="ECO:0000256" key="3">
    <source>
        <dbReference type="ARBA" id="ARBA00022475"/>
    </source>
</evidence>
<dbReference type="PATRIC" id="fig|285983.3.peg.2319"/>
<name>A0A0D6Z7J5_9BACI</name>
<organism evidence="9 10">
    <name type="scientific">Mesobacillus subterraneus</name>
    <dbReference type="NCBI Taxonomy" id="285983"/>
    <lineage>
        <taxon>Bacteria</taxon>
        <taxon>Bacillati</taxon>
        <taxon>Bacillota</taxon>
        <taxon>Bacilli</taxon>
        <taxon>Bacillales</taxon>
        <taxon>Bacillaceae</taxon>
        <taxon>Mesobacillus</taxon>
    </lineage>
</organism>
<keyword evidence="2" id="KW-0813">Transport</keyword>
<feature type="transmembrane region" description="Helical" evidence="7">
    <location>
        <begin position="222"/>
        <end position="243"/>
    </location>
</feature>
<comment type="caution">
    <text evidence="9">The sequence shown here is derived from an EMBL/GenBank/DDBJ whole genome shotgun (WGS) entry which is preliminary data.</text>
</comment>
<feature type="transmembrane region" description="Helical" evidence="7">
    <location>
        <begin position="170"/>
        <end position="188"/>
    </location>
</feature>
<feature type="transmembrane region" description="Helical" evidence="7">
    <location>
        <begin position="85"/>
        <end position="110"/>
    </location>
</feature>
<evidence type="ECO:0000313" key="10">
    <source>
        <dbReference type="Proteomes" id="UP000032512"/>
    </source>
</evidence>
<proteinExistence type="predicted"/>
<dbReference type="InterPro" id="IPR011701">
    <property type="entry name" value="MFS"/>
</dbReference>
<dbReference type="PANTHER" id="PTHR23513">
    <property type="entry name" value="INTEGRAL MEMBRANE EFFLUX PROTEIN-RELATED"/>
    <property type="match status" value="1"/>
</dbReference>
<accession>A0A0D6Z7J5</accession>
<dbReference type="InterPro" id="IPR020846">
    <property type="entry name" value="MFS_dom"/>
</dbReference>
<dbReference type="InterPro" id="IPR036259">
    <property type="entry name" value="MFS_trans_sf"/>
</dbReference>
<evidence type="ECO:0000256" key="2">
    <source>
        <dbReference type="ARBA" id="ARBA00022448"/>
    </source>
</evidence>
<dbReference type="GO" id="GO:0022857">
    <property type="term" value="F:transmembrane transporter activity"/>
    <property type="evidence" value="ECO:0007669"/>
    <property type="project" value="InterPro"/>
</dbReference>
<dbReference type="EMBL" id="JXIQ01000137">
    <property type="protein sequence ID" value="KIY21006.1"/>
    <property type="molecule type" value="Genomic_DNA"/>
</dbReference>
<evidence type="ECO:0000259" key="8">
    <source>
        <dbReference type="PROSITE" id="PS50850"/>
    </source>
</evidence>
<dbReference type="GO" id="GO:0005886">
    <property type="term" value="C:plasma membrane"/>
    <property type="evidence" value="ECO:0007669"/>
    <property type="project" value="UniProtKB-SubCell"/>
</dbReference>
<dbReference type="OrthoDB" id="9775268at2"/>
<dbReference type="PROSITE" id="PS50850">
    <property type="entry name" value="MFS"/>
    <property type="match status" value="1"/>
</dbReference>
<feature type="transmembrane region" description="Helical" evidence="7">
    <location>
        <begin position="255"/>
        <end position="274"/>
    </location>
</feature>
<feature type="transmembrane region" description="Helical" evidence="7">
    <location>
        <begin position="315"/>
        <end position="338"/>
    </location>
</feature>
<evidence type="ECO:0000256" key="1">
    <source>
        <dbReference type="ARBA" id="ARBA00004651"/>
    </source>
</evidence>
<keyword evidence="6 7" id="KW-0472">Membrane</keyword>
<dbReference type="PANTHER" id="PTHR23513:SF6">
    <property type="entry name" value="MAJOR FACILITATOR SUPERFAMILY ASSOCIATED DOMAIN-CONTAINING PROTEIN"/>
    <property type="match status" value="1"/>
</dbReference>
<keyword evidence="5 7" id="KW-1133">Transmembrane helix</keyword>